<dbReference type="RefSeq" id="WP_201375827.1">
    <property type="nucleotide sequence ID" value="NZ_BNJG01000003.1"/>
</dbReference>
<dbReference type="InterPro" id="IPR000524">
    <property type="entry name" value="Tscrpt_reg_HTH_GntR"/>
</dbReference>
<dbReference type="PROSITE" id="PS50949">
    <property type="entry name" value="HTH_GNTR"/>
    <property type="match status" value="1"/>
</dbReference>
<sequence>MLAEENAGGPGLETAYRPQYQQVAEHIIDFIVASRLKPGERLPTEQALGERFGVSRSVVREAVKYLTATGLVGVRKGFGVYVAGQTPGTLHLSLAVEPDQVQALFEFRGQQEMLTTRLAATHITLAELRELERLIAANWRAAEGEQLDTFILSDNQFHQAIAQATHNPFFIETIKNVISLQRWAVKLAVGGYPGSLRESAQQHIAVFEALRNGQGEEAVHAMQQHIDSVYQAYRQEVKRRLLNDQTYELRGGKDVFATQ</sequence>
<dbReference type="EMBL" id="BNJG01000003">
    <property type="protein sequence ID" value="GHO59660.1"/>
    <property type="molecule type" value="Genomic_DNA"/>
</dbReference>
<dbReference type="InterPro" id="IPR036388">
    <property type="entry name" value="WH-like_DNA-bd_sf"/>
</dbReference>
<dbReference type="Pfam" id="PF07729">
    <property type="entry name" value="FCD"/>
    <property type="match status" value="1"/>
</dbReference>
<name>A0ABQ3V4Z3_9CHLR</name>
<dbReference type="SUPFAM" id="SSF46785">
    <property type="entry name" value="Winged helix' DNA-binding domain"/>
    <property type="match status" value="1"/>
</dbReference>
<dbReference type="SMART" id="SM00345">
    <property type="entry name" value="HTH_GNTR"/>
    <property type="match status" value="1"/>
</dbReference>
<dbReference type="SMART" id="SM00895">
    <property type="entry name" value="FCD"/>
    <property type="match status" value="1"/>
</dbReference>
<dbReference type="PRINTS" id="PR00035">
    <property type="entry name" value="HTHGNTR"/>
</dbReference>
<feature type="domain" description="HTH gntR-type" evidence="4">
    <location>
        <begin position="17"/>
        <end position="85"/>
    </location>
</feature>
<evidence type="ECO:0000256" key="3">
    <source>
        <dbReference type="ARBA" id="ARBA00023163"/>
    </source>
</evidence>
<dbReference type="SUPFAM" id="SSF48008">
    <property type="entry name" value="GntR ligand-binding domain-like"/>
    <property type="match status" value="1"/>
</dbReference>
<gene>
    <name evidence="5" type="ORF">KSB_81350</name>
</gene>
<dbReference type="PANTHER" id="PTHR43537">
    <property type="entry name" value="TRANSCRIPTIONAL REGULATOR, GNTR FAMILY"/>
    <property type="match status" value="1"/>
</dbReference>
<dbReference type="InterPro" id="IPR036390">
    <property type="entry name" value="WH_DNA-bd_sf"/>
</dbReference>
<evidence type="ECO:0000313" key="6">
    <source>
        <dbReference type="Proteomes" id="UP000654345"/>
    </source>
</evidence>
<dbReference type="Gene3D" id="1.20.120.530">
    <property type="entry name" value="GntR ligand-binding domain-like"/>
    <property type="match status" value="1"/>
</dbReference>
<evidence type="ECO:0000259" key="4">
    <source>
        <dbReference type="PROSITE" id="PS50949"/>
    </source>
</evidence>
<evidence type="ECO:0000256" key="2">
    <source>
        <dbReference type="ARBA" id="ARBA00023125"/>
    </source>
</evidence>
<keyword evidence="2" id="KW-0238">DNA-binding</keyword>
<dbReference type="Pfam" id="PF00392">
    <property type="entry name" value="GntR"/>
    <property type="match status" value="1"/>
</dbReference>
<accession>A0ABQ3V4Z3</accession>
<dbReference type="CDD" id="cd07377">
    <property type="entry name" value="WHTH_GntR"/>
    <property type="match status" value="1"/>
</dbReference>
<keyword evidence="6" id="KW-1185">Reference proteome</keyword>
<comment type="caution">
    <text evidence="5">The sequence shown here is derived from an EMBL/GenBank/DDBJ whole genome shotgun (WGS) entry which is preliminary data.</text>
</comment>
<dbReference type="InterPro" id="IPR008920">
    <property type="entry name" value="TF_FadR/GntR_C"/>
</dbReference>
<dbReference type="Gene3D" id="1.10.10.10">
    <property type="entry name" value="Winged helix-like DNA-binding domain superfamily/Winged helix DNA-binding domain"/>
    <property type="match status" value="1"/>
</dbReference>
<dbReference type="Proteomes" id="UP000654345">
    <property type="component" value="Unassembled WGS sequence"/>
</dbReference>
<organism evidence="5 6">
    <name type="scientific">Ktedonobacter robiniae</name>
    <dbReference type="NCBI Taxonomy" id="2778365"/>
    <lineage>
        <taxon>Bacteria</taxon>
        <taxon>Bacillati</taxon>
        <taxon>Chloroflexota</taxon>
        <taxon>Ktedonobacteria</taxon>
        <taxon>Ktedonobacterales</taxon>
        <taxon>Ktedonobacteraceae</taxon>
        <taxon>Ktedonobacter</taxon>
    </lineage>
</organism>
<dbReference type="PANTHER" id="PTHR43537:SF5">
    <property type="entry name" value="UXU OPERON TRANSCRIPTIONAL REGULATOR"/>
    <property type="match status" value="1"/>
</dbReference>
<proteinExistence type="predicted"/>
<keyword evidence="3" id="KW-0804">Transcription</keyword>
<reference evidence="5 6" key="1">
    <citation type="journal article" date="2021" name="Int. J. Syst. Evol. Microbiol.">
        <title>Reticulibacter mediterranei gen. nov., sp. nov., within the new family Reticulibacteraceae fam. nov., and Ktedonospora formicarum gen. nov., sp. nov., Ktedonobacter robiniae sp. nov., Dictyobacter formicarum sp. nov. and Dictyobacter arantiisoli sp. nov., belonging to the class Ktedonobacteria.</title>
        <authorList>
            <person name="Yabe S."/>
            <person name="Zheng Y."/>
            <person name="Wang C.M."/>
            <person name="Sakai Y."/>
            <person name="Abe K."/>
            <person name="Yokota A."/>
            <person name="Donadio S."/>
            <person name="Cavaletti L."/>
            <person name="Monciardini P."/>
        </authorList>
    </citation>
    <scope>NUCLEOTIDE SEQUENCE [LARGE SCALE GENOMIC DNA]</scope>
    <source>
        <strain evidence="5 6">SOSP1-30</strain>
    </source>
</reference>
<keyword evidence="1" id="KW-0805">Transcription regulation</keyword>
<evidence type="ECO:0000313" key="5">
    <source>
        <dbReference type="EMBL" id="GHO59660.1"/>
    </source>
</evidence>
<dbReference type="InterPro" id="IPR011711">
    <property type="entry name" value="GntR_C"/>
</dbReference>
<evidence type="ECO:0000256" key="1">
    <source>
        <dbReference type="ARBA" id="ARBA00023015"/>
    </source>
</evidence>
<protein>
    <submittedName>
        <fullName evidence="5">GntR family transcriptional regulator</fullName>
    </submittedName>
</protein>